<dbReference type="EMBL" id="CP011340">
    <property type="protein sequence ID" value="ALC23994.1"/>
    <property type="molecule type" value="Genomic_DNA"/>
</dbReference>
<dbReference type="GeneID" id="97233264"/>
<proteinExistence type="predicted"/>
<dbReference type="OrthoDB" id="4350374at2"/>
<accession>A0A0M5J2G5</accession>
<dbReference type="KEGG" id="spri:SPRI_5688"/>
<name>A0A0M5J2G5_STRPR</name>
<keyword evidence="1" id="KW-0282">Flagellum</keyword>
<evidence type="ECO:0000313" key="2">
    <source>
        <dbReference type="Proteomes" id="UP000060513"/>
    </source>
</evidence>
<evidence type="ECO:0000313" key="1">
    <source>
        <dbReference type="EMBL" id="ALC23994.1"/>
    </source>
</evidence>
<keyword evidence="1" id="KW-0969">Cilium</keyword>
<reference evidence="1 2" key="1">
    <citation type="submission" date="2015-08" db="EMBL/GenBank/DDBJ databases">
        <title>Genome sequence of the pristinamycin over-producing bacterium Streptomyces pristinaespiralis HCCB10218.</title>
        <authorList>
            <person name="Tian J."/>
            <person name="Yang J."/>
            <person name="Li L."/>
            <person name="Ruan L."/>
            <person name="Wei W."/>
            <person name="Zheng G."/>
            <person name="Wei Z."/>
            <person name="Yang S."/>
            <person name="Ge M."/>
            <person name="Jiang W."/>
            <person name="Lu Y."/>
        </authorList>
    </citation>
    <scope>NUCLEOTIDE SEQUENCE [LARGE SCALE GENOMIC DNA]</scope>
    <source>
        <strain evidence="1 2">HCCB 10218</strain>
    </source>
</reference>
<protein>
    <submittedName>
        <fullName evidence="1">Flagellar M-ring protein</fullName>
    </submittedName>
</protein>
<dbReference type="RefSeq" id="WP_053557454.1">
    <property type="nucleotide sequence ID" value="NZ_CP011340.1"/>
</dbReference>
<sequence length="192" mass="20935">MLRAVNRVFLGLAGLVLLCVGGAVLAAGTGLSVPSWWPYDGRYDVLLSDADRTRWREEGWWWPVVIAVLALLLILAMWWFFAQLRRARLAEVLVDSGDGEGALLRGRALQGVLEDEAASLEGVSRASVLLTGRRNAPEARVALHLEPDASPGETLARLSDEAVAHARDSAGLEALPTEVRLRAARHRARRVS</sequence>
<dbReference type="Proteomes" id="UP000060513">
    <property type="component" value="Chromosome"/>
</dbReference>
<dbReference type="STRING" id="38300.SPRI_5688"/>
<dbReference type="AlphaFoldDB" id="A0A0M5J2G5"/>
<keyword evidence="1" id="KW-0966">Cell projection</keyword>
<dbReference type="NCBIfam" id="NF033218">
    <property type="entry name" value="anchor_AmaP"/>
    <property type="match status" value="1"/>
</dbReference>
<gene>
    <name evidence="1" type="ORF">SPRI_5688</name>
</gene>
<organism evidence="1">
    <name type="scientific">Streptomyces pristinaespiralis</name>
    <dbReference type="NCBI Taxonomy" id="38300"/>
    <lineage>
        <taxon>Bacteria</taxon>
        <taxon>Bacillati</taxon>
        <taxon>Actinomycetota</taxon>
        <taxon>Actinomycetes</taxon>
        <taxon>Kitasatosporales</taxon>
        <taxon>Streptomycetaceae</taxon>
        <taxon>Streptomyces</taxon>
    </lineage>
</organism>
<dbReference type="PATRIC" id="fig|38300.4.peg.5960"/>